<dbReference type="Proteomes" id="UP000298325">
    <property type="component" value="Unassembled WGS sequence"/>
</dbReference>
<feature type="signal peptide" evidence="4">
    <location>
        <begin position="1"/>
        <end position="19"/>
    </location>
</feature>
<evidence type="ECO:0000256" key="2">
    <source>
        <dbReference type="ARBA" id="ARBA00010333"/>
    </source>
</evidence>
<dbReference type="Pfam" id="PF00497">
    <property type="entry name" value="SBP_bac_3"/>
    <property type="match status" value="1"/>
</dbReference>
<dbReference type="InterPro" id="IPR018313">
    <property type="entry name" value="SBP_3_CS"/>
</dbReference>
<dbReference type="OrthoDB" id="6192933at2"/>
<evidence type="ECO:0000256" key="4">
    <source>
        <dbReference type="SAM" id="SignalP"/>
    </source>
</evidence>
<sequence length="325" mass="37024">MKPLFLSLLLLMCWPWAGAQEMNDGEPLLNRPADRTYDIILESGYIKVGVYRDFPPYSYERNGEPAGIDVDIGRRIAEEMGVEFKVHWITPDETLGDDLRNNVWKGHYLAKQRLADLMLRVPYDKEYAYMQDSTGEYINEQVVMFGPYQQETWQIAYDPQQLDSVQTIAVFQYNPVGVEIDTLPDFYMSSGLQGRMRDQVRHYPNLREAFSGMRAGDVSAVMGMRAEIDHELAQVENERFVKAANGFPGIGKQAWDVGMAIKHTHRQLGYAVEAIIGEIVTSGQMNELFSRNGLSYSVPQYYREFLDEESIARAEGSQGQGSNTK</sequence>
<keyword evidence="7" id="KW-1185">Reference proteome</keyword>
<comment type="caution">
    <text evidence="6">The sequence shown here is derived from an EMBL/GenBank/DDBJ whole genome shotgun (WGS) entry which is preliminary data.</text>
</comment>
<organism evidence="6 7">
    <name type="scientific">Marinobacter confluentis</name>
    <dbReference type="NCBI Taxonomy" id="1697557"/>
    <lineage>
        <taxon>Bacteria</taxon>
        <taxon>Pseudomonadati</taxon>
        <taxon>Pseudomonadota</taxon>
        <taxon>Gammaproteobacteria</taxon>
        <taxon>Pseudomonadales</taxon>
        <taxon>Marinobacteraceae</taxon>
        <taxon>Marinobacter</taxon>
    </lineage>
</organism>
<evidence type="ECO:0000256" key="1">
    <source>
        <dbReference type="ARBA" id="ARBA00004196"/>
    </source>
</evidence>
<evidence type="ECO:0000313" key="6">
    <source>
        <dbReference type="EMBL" id="TGN40584.1"/>
    </source>
</evidence>
<dbReference type="GO" id="GO:0030313">
    <property type="term" value="C:cell envelope"/>
    <property type="evidence" value="ECO:0007669"/>
    <property type="project" value="UniProtKB-SubCell"/>
</dbReference>
<accession>A0A4Z1BE16</accession>
<evidence type="ECO:0000259" key="5">
    <source>
        <dbReference type="Pfam" id="PF00497"/>
    </source>
</evidence>
<dbReference type="PANTHER" id="PTHR35936">
    <property type="entry name" value="MEMBRANE-BOUND LYTIC MUREIN TRANSGLYCOSYLASE F"/>
    <property type="match status" value="1"/>
</dbReference>
<comment type="subcellular location">
    <subcellularLocation>
        <location evidence="1">Cell envelope</location>
    </subcellularLocation>
</comment>
<evidence type="ECO:0000256" key="3">
    <source>
        <dbReference type="ARBA" id="ARBA00022729"/>
    </source>
</evidence>
<dbReference type="AlphaFoldDB" id="A0A4Z1BE16"/>
<feature type="domain" description="Solute-binding protein family 3/N-terminal" evidence="5">
    <location>
        <begin position="46"/>
        <end position="290"/>
    </location>
</feature>
<dbReference type="Gene3D" id="3.40.190.10">
    <property type="entry name" value="Periplasmic binding protein-like II"/>
    <property type="match status" value="3"/>
</dbReference>
<dbReference type="PANTHER" id="PTHR35936:SF17">
    <property type="entry name" value="ARGININE-BINDING EXTRACELLULAR PROTEIN ARTP"/>
    <property type="match status" value="1"/>
</dbReference>
<reference evidence="6 7" key="1">
    <citation type="submission" date="2019-04" db="EMBL/GenBank/DDBJ databases">
        <authorList>
            <person name="Park S."/>
            <person name="Yoon J.-H."/>
        </authorList>
    </citation>
    <scope>NUCLEOTIDE SEQUENCE [LARGE SCALE GENOMIC DNA]</scope>
    <source>
        <strain evidence="6 7">HJM-18</strain>
    </source>
</reference>
<protein>
    <submittedName>
        <fullName evidence="6">Transporter substrate-binding domain-containing protein</fullName>
    </submittedName>
</protein>
<comment type="similarity">
    <text evidence="2">Belongs to the bacterial solute-binding protein 3 family.</text>
</comment>
<gene>
    <name evidence="6" type="ORF">E5Q11_10040</name>
</gene>
<proteinExistence type="inferred from homology"/>
<feature type="chain" id="PRO_5021241485" evidence="4">
    <location>
        <begin position="20"/>
        <end position="325"/>
    </location>
</feature>
<dbReference type="SUPFAM" id="SSF53850">
    <property type="entry name" value="Periplasmic binding protein-like II"/>
    <property type="match status" value="1"/>
</dbReference>
<keyword evidence="3 4" id="KW-0732">Signal</keyword>
<dbReference type="RefSeq" id="WP_135803246.1">
    <property type="nucleotide sequence ID" value="NZ_SRPF01000002.1"/>
</dbReference>
<dbReference type="PROSITE" id="PS01039">
    <property type="entry name" value="SBP_BACTERIAL_3"/>
    <property type="match status" value="1"/>
</dbReference>
<evidence type="ECO:0000313" key="7">
    <source>
        <dbReference type="Proteomes" id="UP000298325"/>
    </source>
</evidence>
<dbReference type="InterPro" id="IPR001638">
    <property type="entry name" value="Solute-binding_3/MltF_N"/>
</dbReference>
<dbReference type="EMBL" id="SRPF01000002">
    <property type="protein sequence ID" value="TGN40584.1"/>
    <property type="molecule type" value="Genomic_DNA"/>
</dbReference>
<name>A0A4Z1BE16_9GAMM</name>